<comment type="caution">
    <text evidence="9">The sequence shown here is derived from an EMBL/GenBank/DDBJ whole genome shotgun (WGS) entry which is preliminary data.</text>
</comment>
<organism evidence="9 10">
    <name type="scientific">Posidoniimonas polymericola</name>
    <dbReference type="NCBI Taxonomy" id="2528002"/>
    <lineage>
        <taxon>Bacteria</taxon>
        <taxon>Pseudomonadati</taxon>
        <taxon>Planctomycetota</taxon>
        <taxon>Planctomycetia</taxon>
        <taxon>Pirellulales</taxon>
        <taxon>Lacipirellulaceae</taxon>
        <taxon>Posidoniimonas</taxon>
    </lineage>
</organism>
<dbReference type="InterPro" id="IPR007353">
    <property type="entry name" value="DUF421"/>
</dbReference>
<dbReference type="OrthoDB" id="9793799at2"/>
<dbReference type="PANTHER" id="PTHR34582">
    <property type="entry name" value="UPF0702 TRANSMEMBRANE PROTEIN YCAP"/>
    <property type="match status" value="1"/>
</dbReference>
<comment type="subcellular location">
    <subcellularLocation>
        <location evidence="1">Cell membrane</location>
        <topology evidence="1">Multi-pass membrane protein</topology>
    </subcellularLocation>
</comment>
<evidence type="ECO:0000313" key="10">
    <source>
        <dbReference type="Proteomes" id="UP000318478"/>
    </source>
</evidence>
<keyword evidence="4 7" id="KW-0812">Transmembrane</keyword>
<evidence type="ECO:0000256" key="1">
    <source>
        <dbReference type="ARBA" id="ARBA00004651"/>
    </source>
</evidence>
<dbReference type="PANTHER" id="PTHR34582:SF6">
    <property type="entry name" value="UPF0702 TRANSMEMBRANE PROTEIN YCAP"/>
    <property type="match status" value="1"/>
</dbReference>
<dbReference type="Pfam" id="PF04239">
    <property type="entry name" value="DUF421"/>
    <property type="match status" value="1"/>
</dbReference>
<feature type="transmembrane region" description="Helical" evidence="7">
    <location>
        <begin position="68"/>
        <end position="88"/>
    </location>
</feature>
<evidence type="ECO:0000256" key="7">
    <source>
        <dbReference type="SAM" id="Phobius"/>
    </source>
</evidence>
<dbReference type="AlphaFoldDB" id="A0A5C5YRD4"/>
<evidence type="ECO:0000256" key="5">
    <source>
        <dbReference type="ARBA" id="ARBA00022989"/>
    </source>
</evidence>
<dbReference type="Proteomes" id="UP000318478">
    <property type="component" value="Unassembled WGS sequence"/>
</dbReference>
<keyword evidence="10" id="KW-1185">Reference proteome</keyword>
<feature type="transmembrane region" description="Helical" evidence="7">
    <location>
        <begin position="12"/>
        <end position="31"/>
    </location>
</feature>
<keyword evidence="6 7" id="KW-0472">Membrane</keyword>
<evidence type="ECO:0000259" key="8">
    <source>
        <dbReference type="Pfam" id="PF04239"/>
    </source>
</evidence>
<name>A0A5C5YRD4_9BACT</name>
<feature type="domain" description="YetF C-terminal" evidence="8">
    <location>
        <begin position="95"/>
        <end position="178"/>
    </location>
</feature>
<protein>
    <recommendedName>
        <fullName evidence="8">YetF C-terminal domain-containing protein</fullName>
    </recommendedName>
</protein>
<keyword evidence="5 7" id="KW-1133">Transmembrane helix</keyword>
<reference evidence="9 10" key="1">
    <citation type="submission" date="2019-02" db="EMBL/GenBank/DDBJ databases">
        <title>Deep-cultivation of Planctomycetes and their phenomic and genomic characterization uncovers novel biology.</title>
        <authorList>
            <person name="Wiegand S."/>
            <person name="Jogler M."/>
            <person name="Boedeker C."/>
            <person name="Pinto D."/>
            <person name="Vollmers J."/>
            <person name="Rivas-Marin E."/>
            <person name="Kohn T."/>
            <person name="Peeters S.H."/>
            <person name="Heuer A."/>
            <person name="Rast P."/>
            <person name="Oberbeckmann S."/>
            <person name="Bunk B."/>
            <person name="Jeske O."/>
            <person name="Meyerdierks A."/>
            <person name="Storesund J.E."/>
            <person name="Kallscheuer N."/>
            <person name="Luecker S."/>
            <person name="Lage O.M."/>
            <person name="Pohl T."/>
            <person name="Merkel B.J."/>
            <person name="Hornburger P."/>
            <person name="Mueller R.-W."/>
            <person name="Bruemmer F."/>
            <person name="Labrenz M."/>
            <person name="Spormann A.M."/>
            <person name="Op Den Camp H."/>
            <person name="Overmann J."/>
            <person name="Amann R."/>
            <person name="Jetten M.S.M."/>
            <person name="Mascher T."/>
            <person name="Medema M.H."/>
            <person name="Devos D.P."/>
            <person name="Kaster A.-K."/>
            <person name="Ovreas L."/>
            <person name="Rohde M."/>
            <person name="Galperin M.Y."/>
            <person name="Jogler C."/>
        </authorList>
    </citation>
    <scope>NUCLEOTIDE SEQUENCE [LARGE SCALE GENOMIC DNA]</scope>
    <source>
        <strain evidence="9 10">Pla123a</strain>
    </source>
</reference>
<evidence type="ECO:0000256" key="2">
    <source>
        <dbReference type="ARBA" id="ARBA00006448"/>
    </source>
</evidence>
<evidence type="ECO:0000256" key="4">
    <source>
        <dbReference type="ARBA" id="ARBA00022692"/>
    </source>
</evidence>
<sequence length="181" mass="19394">MLKEWIVSGWSNVPMVVLSTLVTYSAILLYTRLVGLRSFSKMSAADFAMTVAVGSLFASTISSPSPSLVIGLTALAMLYLGQLLVAVLRVRVPATTKVIENQPLLLMHGAEILDANLRRANLTRQDLYGKLRAANAFNFDQVLAVVFEATGDVSVLHSADPDARVDPAIFAGVADSDRLSA</sequence>
<keyword evidence="3" id="KW-1003">Cell membrane</keyword>
<dbReference type="EMBL" id="SJPO01000004">
    <property type="protein sequence ID" value="TWT77383.1"/>
    <property type="molecule type" value="Genomic_DNA"/>
</dbReference>
<accession>A0A5C5YRD4</accession>
<comment type="similarity">
    <text evidence="2">Belongs to the UPF0702 family.</text>
</comment>
<evidence type="ECO:0000313" key="9">
    <source>
        <dbReference type="EMBL" id="TWT77383.1"/>
    </source>
</evidence>
<gene>
    <name evidence="9" type="ORF">Pla123a_20440</name>
</gene>
<dbReference type="InterPro" id="IPR023090">
    <property type="entry name" value="UPF0702_alpha/beta_dom_sf"/>
</dbReference>
<evidence type="ECO:0000256" key="6">
    <source>
        <dbReference type="ARBA" id="ARBA00023136"/>
    </source>
</evidence>
<evidence type="ECO:0000256" key="3">
    <source>
        <dbReference type="ARBA" id="ARBA00022475"/>
    </source>
</evidence>
<dbReference type="Gene3D" id="3.30.240.20">
    <property type="entry name" value="bsu07140 like domains"/>
    <property type="match status" value="1"/>
</dbReference>
<dbReference type="RefSeq" id="WP_146586480.1">
    <property type="nucleotide sequence ID" value="NZ_SJPO01000004.1"/>
</dbReference>
<proteinExistence type="inferred from homology"/>
<dbReference type="GO" id="GO:0005886">
    <property type="term" value="C:plasma membrane"/>
    <property type="evidence" value="ECO:0007669"/>
    <property type="project" value="UniProtKB-SubCell"/>
</dbReference>